<dbReference type="EMBL" id="JAANXD010000050">
    <property type="protein sequence ID" value="MBS1258156.1"/>
    <property type="molecule type" value="Genomic_DNA"/>
</dbReference>
<dbReference type="AlphaFoldDB" id="A0A941W3D1"/>
<protein>
    <submittedName>
        <fullName evidence="1">Uncharacterized protein</fullName>
    </submittedName>
</protein>
<accession>A0A941W3D1</accession>
<reference evidence="1" key="1">
    <citation type="journal article" date="2021" name="ISME J.">
        <title>Fine-scale metabolic discontinuity in a stratified prokaryote microbiome of a Red Sea deep halocline.</title>
        <authorList>
            <person name="Michoud G."/>
            <person name="Ngugi D.K."/>
            <person name="Barozzi A."/>
            <person name="Merlino G."/>
            <person name="Calleja M.L."/>
            <person name="Delgado-Huertas A."/>
            <person name="Moran X.A.G."/>
            <person name="Daffonchio D."/>
        </authorList>
    </citation>
    <scope>NUCLEOTIDE SEQUENCE</scope>
    <source>
        <strain evidence="1">SuakinDeep_MAG55_1</strain>
    </source>
</reference>
<evidence type="ECO:0000313" key="2">
    <source>
        <dbReference type="Proteomes" id="UP000722750"/>
    </source>
</evidence>
<organism evidence="1 2">
    <name type="scientific">Candidatus Scalindua arabica</name>
    <dbReference type="NCBI Taxonomy" id="1127984"/>
    <lineage>
        <taxon>Bacteria</taxon>
        <taxon>Pseudomonadati</taxon>
        <taxon>Planctomycetota</taxon>
        <taxon>Candidatus Brocadiia</taxon>
        <taxon>Candidatus Brocadiales</taxon>
        <taxon>Candidatus Scalinduaceae</taxon>
        <taxon>Candidatus Scalindua</taxon>
    </lineage>
</organism>
<name>A0A941W3D1_9BACT</name>
<proteinExistence type="predicted"/>
<gene>
    <name evidence="1" type="ORF">MAG551_01209</name>
</gene>
<dbReference type="Proteomes" id="UP000722750">
    <property type="component" value="Unassembled WGS sequence"/>
</dbReference>
<sequence>MNVSEICKEGYDTLDLNHPFWNCSKYPYYKLAKESCPFLSEKELPEQEYNILVYIWHSLEEKQEYDGGNAILVATQKGLLSIDSMMKIANYIVSKNVKFRSKIGKIIFVKITRSLGLALFLYGERDIGLKLWLSSINATKKMKYGKDMTFDQWQTCSTKVTLPSELQDKLTLMMEK</sequence>
<evidence type="ECO:0000313" key="1">
    <source>
        <dbReference type="EMBL" id="MBS1258156.1"/>
    </source>
</evidence>
<comment type="caution">
    <text evidence="1">The sequence shown here is derived from an EMBL/GenBank/DDBJ whole genome shotgun (WGS) entry which is preliminary data.</text>
</comment>